<evidence type="ECO:0000256" key="3">
    <source>
        <dbReference type="ARBA" id="ARBA00023125"/>
    </source>
</evidence>
<dbReference type="PANTHER" id="PTHR15741">
    <property type="entry name" value="BASIC HELIX-LOOP-HELIX ZIP TRANSCRIPTION FACTOR"/>
    <property type="match status" value="1"/>
</dbReference>
<dbReference type="PROSITE" id="PS50888">
    <property type="entry name" value="BHLH"/>
    <property type="match status" value="1"/>
</dbReference>
<keyword evidence="3" id="KW-0238">DNA-binding</keyword>
<feature type="compositionally biased region" description="Basic residues" evidence="6">
    <location>
        <begin position="394"/>
        <end position="404"/>
    </location>
</feature>
<feature type="domain" description="BHLH" evidence="7">
    <location>
        <begin position="335"/>
        <end position="442"/>
    </location>
</feature>
<feature type="compositionally biased region" description="Polar residues" evidence="6">
    <location>
        <begin position="332"/>
        <end position="342"/>
    </location>
</feature>
<feature type="compositionally biased region" description="Acidic residues" evidence="6">
    <location>
        <begin position="501"/>
        <end position="521"/>
    </location>
</feature>
<dbReference type="Gene3D" id="4.10.280.10">
    <property type="entry name" value="Helix-loop-helix DNA-binding domain"/>
    <property type="match status" value="1"/>
</dbReference>
<evidence type="ECO:0000313" key="8">
    <source>
        <dbReference type="EMBL" id="KAL0955035.1"/>
    </source>
</evidence>
<dbReference type="PANTHER" id="PTHR15741:SF27">
    <property type="entry name" value="TRANSCRIPTION FACTOR AP-4"/>
    <property type="match status" value="1"/>
</dbReference>
<accession>A0ABR3JHU6</accession>
<name>A0ABR3JHU6_9AGAR</name>
<feature type="compositionally biased region" description="Basic and acidic residues" evidence="6">
    <location>
        <begin position="370"/>
        <end position="393"/>
    </location>
</feature>
<keyword evidence="2" id="KW-0805">Transcription regulation</keyword>
<keyword evidence="9" id="KW-1185">Reference proteome</keyword>
<comment type="subcellular location">
    <subcellularLocation>
        <location evidence="1">Nucleus</location>
    </subcellularLocation>
</comment>
<feature type="region of interest" description="Disordered" evidence="6">
    <location>
        <begin position="370"/>
        <end position="426"/>
    </location>
</feature>
<keyword evidence="4" id="KW-0804">Transcription</keyword>
<evidence type="ECO:0000259" key="7">
    <source>
        <dbReference type="PROSITE" id="PS50888"/>
    </source>
</evidence>
<dbReference type="EMBL" id="JASNQZ010000007">
    <property type="protein sequence ID" value="KAL0955035.1"/>
    <property type="molecule type" value="Genomic_DNA"/>
</dbReference>
<evidence type="ECO:0000256" key="1">
    <source>
        <dbReference type="ARBA" id="ARBA00004123"/>
    </source>
</evidence>
<dbReference type="SUPFAM" id="SSF47459">
    <property type="entry name" value="HLH, helix-loop-helix DNA-binding domain"/>
    <property type="match status" value="1"/>
</dbReference>
<comment type="caution">
    <text evidence="8">The sequence shown here is derived from an EMBL/GenBank/DDBJ whole genome shotgun (WGS) entry which is preliminary data.</text>
</comment>
<feature type="region of interest" description="Disordered" evidence="6">
    <location>
        <begin position="464"/>
        <end position="521"/>
    </location>
</feature>
<evidence type="ECO:0000256" key="5">
    <source>
        <dbReference type="ARBA" id="ARBA00023242"/>
    </source>
</evidence>
<dbReference type="InterPro" id="IPR052207">
    <property type="entry name" value="Max-like/E-box_TFs"/>
</dbReference>
<evidence type="ECO:0000256" key="2">
    <source>
        <dbReference type="ARBA" id="ARBA00023015"/>
    </source>
</evidence>
<evidence type="ECO:0000256" key="6">
    <source>
        <dbReference type="SAM" id="MobiDB-lite"/>
    </source>
</evidence>
<dbReference type="InterPro" id="IPR036638">
    <property type="entry name" value="HLH_DNA-bd_sf"/>
</dbReference>
<evidence type="ECO:0000256" key="4">
    <source>
        <dbReference type="ARBA" id="ARBA00023163"/>
    </source>
</evidence>
<feature type="compositionally biased region" description="Low complexity" evidence="6">
    <location>
        <begin position="298"/>
        <end position="316"/>
    </location>
</feature>
<proteinExistence type="predicted"/>
<gene>
    <name evidence="8" type="ORF">HGRIS_003956</name>
</gene>
<feature type="region of interest" description="Disordered" evidence="6">
    <location>
        <begin position="131"/>
        <end position="349"/>
    </location>
</feature>
<organism evidence="8 9">
    <name type="scientific">Hohenbuehelia grisea</name>
    <dbReference type="NCBI Taxonomy" id="104357"/>
    <lineage>
        <taxon>Eukaryota</taxon>
        <taxon>Fungi</taxon>
        <taxon>Dikarya</taxon>
        <taxon>Basidiomycota</taxon>
        <taxon>Agaricomycotina</taxon>
        <taxon>Agaricomycetes</taxon>
        <taxon>Agaricomycetidae</taxon>
        <taxon>Agaricales</taxon>
        <taxon>Pleurotineae</taxon>
        <taxon>Pleurotaceae</taxon>
        <taxon>Hohenbuehelia</taxon>
    </lineage>
</organism>
<reference evidence="9" key="1">
    <citation type="submission" date="2024-06" db="EMBL/GenBank/DDBJ databases">
        <title>Multi-omics analyses provide insights into the biosynthesis of the anticancer antibiotic pleurotin in Hohenbuehelia grisea.</title>
        <authorList>
            <person name="Weaver J.A."/>
            <person name="Alberti F."/>
        </authorList>
    </citation>
    <scope>NUCLEOTIDE SEQUENCE [LARGE SCALE GENOMIC DNA]</scope>
    <source>
        <strain evidence="9">T-177</strain>
    </source>
</reference>
<dbReference type="Proteomes" id="UP001556367">
    <property type="component" value="Unassembled WGS sequence"/>
</dbReference>
<dbReference type="InterPro" id="IPR011598">
    <property type="entry name" value="bHLH_dom"/>
</dbReference>
<keyword evidence="5" id="KW-0539">Nucleus</keyword>
<feature type="compositionally biased region" description="Low complexity" evidence="6">
    <location>
        <begin position="147"/>
        <end position="162"/>
    </location>
</feature>
<feature type="compositionally biased region" description="Low complexity" evidence="6">
    <location>
        <begin position="214"/>
        <end position="227"/>
    </location>
</feature>
<protein>
    <recommendedName>
        <fullName evidence="7">BHLH domain-containing protein</fullName>
    </recommendedName>
</protein>
<evidence type="ECO:0000313" key="9">
    <source>
        <dbReference type="Proteomes" id="UP001556367"/>
    </source>
</evidence>
<sequence>MSILSPTENTAFQSFLQTIDYNDPEQVAPEWSMYSAPDILHDDMDQAHLQKRDHLAKATRDLMSLDSDRCYNNQGQFQPQAQYLGQYSQPSQGLNYQYSPYENSSQHTQTPQMPYTPQQLDVFPFLHKGSQSHQHYPEHALPPINISSAFSSSGPSSRASATPPIPTPTTQSYQIATPTLPSPSQPYMPVGGSASSSFHFPRSLPSPVPSIPNSLRASPALPPSLSSIHKRSYDEPQMSNKRQRLSPVSAPQNGAALPYAMQRSRSHPSAHGTISHPRSVSSPHMANGHLMHPHMSFHPSRASSAASSRPGSAHAGPQHAHLIGSSKPALLSPSQKKANHIQSEQKRRANIRRGYEALCETVPALREAIRDEDAAKSGSKNDDGLEVDADGKPKARSRPKRSRARGANAGKEESDTSKADGRAGPRSENVVLSKTIEYINELLADRSALLARLHRARSALPPGHPTLTPLCQNIDAPRKPTGKGKADPTIPLWEREWKGGEDEEEEEKDGEEGEEEEERSS</sequence>
<feature type="compositionally biased region" description="Basic and acidic residues" evidence="6">
    <location>
        <begin position="410"/>
        <end position="425"/>
    </location>
</feature>